<dbReference type="PANTHER" id="PTHR30006:SF2">
    <property type="entry name" value="ABC TRANSPORTER SUBSTRATE-BINDING PROTEIN"/>
    <property type="match status" value="1"/>
</dbReference>
<proteinExistence type="predicted"/>
<accession>A0A2R7Z3D9</accession>
<dbReference type="GO" id="GO:0030976">
    <property type="term" value="F:thiamine pyrophosphate binding"/>
    <property type="evidence" value="ECO:0007669"/>
    <property type="project" value="TreeGrafter"/>
</dbReference>
<dbReference type="PANTHER" id="PTHR30006">
    <property type="entry name" value="THIAMINE-BINDING PERIPLASMIC PROTEIN-RELATED"/>
    <property type="match status" value="1"/>
</dbReference>
<dbReference type="Gene3D" id="3.40.190.10">
    <property type="entry name" value="Periplasmic binding protein-like II"/>
    <property type="match status" value="2"/>
</dbReference>
<dbReference type="GO" id="GO:0030975">
    <property type="term" value="F:thiamine binding"/>
    <property type="evidence" value="ECO:0007669"/>
    <property type="project" value="InterPro"/>
</dbReference>
<feature type="chain" id="PRO_5039421454" evidence="2">
    <location>
        <begin position="23"/>
        <end position="352"/>
    </location>
</feature>
<dbReference type="OrthoDB" id="5412681at2"/>
<dbReference type="SUPFAM" id="SSF53850">
    <property type="entry name" value="Periplasmic binding protein-like II"/>
    <property type="match status" value="1"/>
</dbReference>
<dbReference type="NCBIfam" id="TIGR01254">
    <property type="entry name" value="sfuA"/>
    <property type="match status" value="1"/>
</dbReference>
<feature type="signal peptide" evidence="2">
    <location>
        <begin position="1"/>
        <end position="22"/>
    </location>
</feature>
<protein>
    <submittedName>
        <fullName evidence="3">Thiamine ABC transporter substrate-binding protein</fullName>
    </submittedName>
</protein>
<dbReference type="PROSITE" id="PS51257">
    <property type="entry name" value="PROKAR_LIPOPROTEIN"/>
    <property type="match status" value="1"/>
</dbReference>
<dbReference type="Pfam" id="PF13343">
    <property type="entry name" value="SBP_bac_6"/>
    <property type="match status" value="1"/>
</dbReference>
<dbReference type="InterPro" id="IPR005948">
    <property type="entry name" value="ThiB-like"/>
</dbReference>
<organism evidence="3 4">
    <name type="scientific">Nocardioides currus</name>
    <dbReference type="NCBI Taxonomy" id="2133958"/>
    <lineage>
        <taxon>Bacteria</taxon>
        <taxon>Bacillati</taxon>
        <taxon>Actinomycetota</taxon>
        <taxon>Actinomycetes</taxon>
        <taxon>Propionibacteriales</taxon>
        <taxon>Nocardioidaceae</taxon>
        <taxon>Nocardioides</taxon>
    </lineage>
</organism>
<gene>
    <name evidence="3" type="ORF">C7S10_03400</name>
</gene>
<dbReference type="Proteomes" id="UP000244867">
    <property type="component" value="Unassembled WGS sequence"/>
</dbReference>
<sequence length="352" mass="37152">MLRISALSTALLLALTGCSTIGGDDPEPTASDSGREVGGQVVLVTHDSFNLPKKLVRSFEQESGIDLVTRAAGDAGTLTAKLSLTKDDPTGDLAFGVDNTFASRPLDEGVFAAYAPTLPTGAEQYALDEGAGELTPIDVGNVCVNVDTTWFDDEGITPPQTLDDLADPTYRDLFVTPGASTSSPGMAFLLATIAEYGDEWPSYWQDLLANGTKVVDGWEDAYYGDFTQGGGKGTRPIVVSYDSSPAFTVKDGASSTAALLDTCFRQVEYAGVLSGAANPAGAEKVIDWLLSDEVQAALPTAMYVFPVSAAVEVPADWAEFAVQPTEPLSVSPADIAANREQWLSEWTDLVTR</sequence>
<keyword evidence="4" id="KW-1185">Reference proteome</keyword>
<name>A0A2R7Z3D9_9ACTN</name>
<dbReference type="GO" id="GO:0030288">
    <property type="term" value="C:outer membrane-bounded periplasmic space"/>
    <property type="evidence" value="ECO:0007669"/>
    <property type="project" value="TreeGrafter"/>
</dbReference>
<evidence type="ECO:0000256" key="1">
    <source>
        <dbReference type="ARBA" id="ARBA00022729"/>
    </source>
</evidence>
<dbReference type="RefSeq" id="WP_108343303.1">
    <property type="nucleotide sequence ID" value="NZ_PYXZ01000001.1"/>
</dbReference>
<comment type="caution">
    <text evidence="3">The sequence shown here is derived from an EMBL/GenBank/DDBJ whole genome shotgun (WGS) entry which is preliminary data.</text>
</comment>
<evidence type="ECO:0000256" key="2">
    <source>
        <dbReference type="SAM" id="SignalP"/>
    </source>
</evidence>
<evidence type="ECO:0000313" key="4">
    <source>
        <dbReference type="Proteomes" id="UP000244867"/>
    </source>
</evidence>
<reference evidence="3 4" key="1">
    <citation type="submission" date="2018-03" db="EMBL/GenBank/DDBJ databases">
        <authorList>
            <person name="Keele B.F."/>
        </authorList>
    </citation>
    <scope>NUCLEOTIDE SEQUENCE [LARGE SCALE GENOMIC DNA]</scope>
    <source>
        <strain evidence="3 4">IB-3</strain>
    </source>
</reference>
<dbReference type="AlphaFoldDB" id="A0A2R7Z3D9"/>
<keyword evidence="1 2" id="KW-0732">Signal</keyword>
<evidence type="ECO:0000313" key="3">
    <source>
        <dbReference type="EMBL" id="PUA83120.1"/>
    </source>
</evidence>
<dbReference type="GO" id="GO:0015888">
    <property type="term" value="P:thiamine transport"/>
    <property type="evidence" value="ECO:0007669"/>
    <property type="project" value="InterPro"/>
</dbReference>
<dbReference type="EMBL" id="PYXZ01000001">
    <property type="protein sequence ID" value="PUA83120.1"/>
    <property type="molecule type" value="Genomic_DNA"/>
</dbReference>